<dbReference type="Proteomes" id="UP000007435">
    <property type="component" value="Chromosome"/>
</dbReference>
<evidence type="ECO:0000256" key="4">
    <source>
        <dbReference type="ARBA" id="ARBA00023163"/>
    </source>
</evidence>
<evidence type="ECO:0000259" key="5">
    <source>
        <dbReference type="Pfam" id="PF04542"/>
    </source>
</evidence>
<evidence type="ECO:0000256" key="1">
    <source>
        <dbReference type="ARBA" id="ARBA00010641"/>
    </source>
</evidence>
<reference key="1">
    <citation type="submission" date="2010-11" db="EMBL/GenBank/DDBJ databases">
        <title>The complete genome of Leadbetterella byssophila DSM 17132.</title>
        <authorList>
            <consortium name="US DOE Joint Genome Institute (JGI-PGF)"/>
            <person name="Lucas S."/>
            <person name="Copeland A."/>
            <person name="Lapidus A."/>
            <person name="Glavina del Rio T."/>
            <person name="Dalin E."/>
            <person name="Tice H."/>
            <person name="Bruce D."/>
            <person name="Goodwin L."/>
            <person name="Pitluck S."/>
            <person name="Kyrpides N."/>
            <person name="Mavromatis K."/>
            <person name="Ivanova N."/>
            <person name="Teshima H."/>
            <person name="Brettin T."/>
            <person name="Detter J.C."/>
            <person name="Han C."/>
            <person name="Tapia R."/>
            <person name="Land M."/>
            <person name="Hauser L."/>
            <person name="Markowitz V."/>
            <person name="Cheng J.-F."/>
            <person name="Hugenholtz P."/>
            <person name="Woyke T."/>
            <person name="Wu D."/>
            <person name="Tindall B."/>
            <person name="Pomrenke H.G."/>
            <person name="Brambilla E."/>
            <person name="Klenk H.-P."/>
            <person name="Eisen J.A."/>
        </authorList>
    </citation>
    <scope>NUCLEOTIDE SEQUENCE [LARGE SCALE GENOMIC DNA]</scope>
    <source>
        <strain>DSM 17132</strain>
    </source>
</reference>
<organism evidence="7 8">
    <name type="scientific">Leadbetterella byssophila (strain DSM 17132 / JCM 16389 / KACC 11308 / NBRC 106382 / 4M15)</name>
    <dbReference type="NCBI Taxonomy" id="649349"/>
    <lineage>
        <taxon>Bacteria</taxon>
        <taxon>Pseudomonadati</taxon>
        <taxon>Bacteroidota</taxon>
        <taxon>Cytophagia</taxon>
        <taxon>Cytophagales</taxon>
        <taxon>Leadbetterellaceae</taxon>
        <taxon>Leadbetterella</taxon>
    </lineage>
</organism>
<comment type="similarity">
    <text evidence="1">Belongs to the sigma-70 factor family. ECF subfamily.</text>
</comment>
<keyword evidence="4" id="KW-0804">Transcription</keyword>
<reference evidence="7 8" key="2">
    <citation type="journal article" date="2011" name="Stand. Genomic Sci.">
        <title>Complete genome sequence of Leadbetterella byssophila type strain (4M15).</title>
        <authorList>
            <person name="Abt B."/>
            <person name="Teshima H."/>
            <person name="Lucas S."/>
            <person name="Lapidus A."/>
            <person name="Del Rio T.G."/>
            <person name="Nolan M."/>
            <person name="Tice H."/>
            <person name="Cheng J.F."/>
            <person name="Pitluck S."/>
            <person name="Liolios K."/>
            <person name="Pagani I."/>
            <person name="Ivanova N."/>
            <person name="Mavromatis K."/>
            <person name="Pati A."/>
            <person name="Tapia R."/>
            <person name="Han C."/>
            <person name="Goodwin L."/>
            <person name="Chen A."/>
            <person name="Palaniappan K."/>
            <person name="Land M."/>
            <person name="Hauser L."/>
            <person name="Chang Y.J."/>
            <person name="Jeffries C.D."/>
            <person name="Rohde M."/>
            <person name="Goker M."/>
            <person name="Tindall B.J."/>
            <person name="Detter J.C."/>
            <person name="Woyke T."/>
            <person name="Bristow J."/>
            <person name="Eisen J.A."/>
            <person name="Markowitz V."/>
            <person name="Hugenholtz P."/>
            <person name="Klenk H.P."/>
            <person name="Kyrpides N.C."/>
        </authorList>
    </citation>
    <scope>NUCLEOTIDE SEQUENCE [LARGE SCALE GENOMIC DNA]</scope>
    <source>
        <strain evidence="8">DSM 17132 / JCM 16389 / KACC 11308 / NBRC 106382 / 4M15</strain>
    </source>
</reference>
<dbReference type="STRING" id="649349.Lbys_2450"/>
<feature type="domain" description="RNA polymerase sigma factor 70 region 4 type 2" evidence="6">
    <location>
        <begin position="119"/>
        <end position="169"/>
    </location>
</feature>
<sequence length="184" mass="21427">MRERVHAEEGLVNRLVLKDHKAWKELYDSYSAYLTSVCRRYVRCQDTVRDVLQEAFVQMFKSISAFEYRGSGSLKAWIHRITVNECLRHLRARRGLYFPELPEELAEEEPEVSAVPEEVLLEMISSLPEGYRVVFNLYVLEGRSHGEIAALLHISEGTSASQFHRAKKILAQKIIRYQNTFTHE</sequence>
<keyword evidence="8" id="KW-1185">Reference proteome</keyword>
<dbReference type="OrthoDB" id="941544at2"/>
<dbReference type="InterPro" id="IPR036388">
    <property type="entry name" value="WH-like_DNA-bd_sf"/>
</dbReference>
<keyword evidence="2" id="KW-0805">Transcription regulation</keyword>
<dbReference type="GO" id="GO:0006352">
    <property type="term" value="P:DNA-templated transcription initiation"/>
    <property type="evidence" value="ECO:0007669"/>
    <property type="project" value="InterPro"/>
</dbReference>
<accession>E4RXQ1</accession>
<dbReference type="CDD" id="cd06171">
    <property type="entry name" value="Sigma70_r4"/>
    <property type="match status" value="1"/>
</dbReference>
<dbReference type="InterPro" id="IPR007627">
    <property type="entry name" value="RNA_pol_sigma70_r2"/>
</dbReference>
<dbReference type="Pfam" id="PF04542">
    <property type="entry name" value="Sigma70_r2"/>
    <property type="match status" value="1"/>
</dbReference>
<evidence type="ECO:0000313" key="8">
    <source>
        <dbReference type="Proteomes" id="UP000007435"/>
    </source>
</evidence>
<dbReference type="Pfam" id="PF08281">
    <property type="entry name" value="Sigma70_r4_2"/>
    <property type="match status" value="1"/>
</dbReference>
<dbReference type="InterPro" id="IPR013325">
    <property type="entry name" value="RNA_pol_sigma_r2"/>
</dbReference>
<dbReference type="AlphaFoldDB" id="E4RXQ1"/>
<name>E4RXQ1_LEAB4</name>
<dbReference type="PANTHER" id="PTHR43133">
    <property type="entry name" value="RNA POLYMERASE ECF-TYPE SIGMA FACTO"/>
    <property type="match status" value="1"/>
</dbReference>
<gene>
    <name evidence="7" type="ordered locus">Lbys_2450</name>
</gene>
<evidence type="ECO:0000313" key="7">
    <source>
        <dbReference type="EMBL" id="ADQ18115.1"/>
    </source>
</evidence>
<dbReference type="PANTHER" id="PTHR43133:SF46">
    <property type="entry name" value="RNA POLYMERASE SIGMA-70 FACTOR ECF SUBFAMILY"/>
    <property type="match status" value="1"/>
</dbReference>
<dbReference type="HOGENOM" id="CLU_047691_3_2_10"/>
<proteinExistence type="inferred from homology"/>
<dbReference type="Gene3D" id="1.10.10.10">
    <property type="entry name" value="Winged helix-like DNA-binding domain superfamily/Winged helix DNA-binding domain"/>
    <property type="match status" value="1"/>
</dbReference>
<dbReference type="SUPFAM" id="SSF88659">
    <property type="entry name" value="Sigma3 and sigma4 domains of RNA polymerase sigma factors"/>
    <property type="match status" value="1"/>
</dbReference>
<dbReference type="GO" id="GO:0003677">
    <property type="term" value="F:DNA binding"/>
    <property type="evidence" value="ECO:0007669"/>
    <property type="project" value="InterPro"/>
</dbReference>
<evidence type="ECO:0000256" key="3">
    <source>
        <dbReference type="ARBA" id="ARBA00023082"/>
    </source>
</evidence>
<keyword evidence="3" id="KW-0731">Sigma factor</keyword>
<dbReference type="Gene3D" id="1.10.1740.10">
    <property type="match status" value="1"/>
</dbReference>
<dbReference type="InterPro" id="IPR014284">
    <property type="entry name" value="RNA_pol_sigma-70_dom"/>
</dbReference>
<dbReference type="InterPro" id="IPR013324">
    <property type="entry name" value="RNA_pol_sigma_r3/r4-like"/>
</dbReference>
<dbReference type="EMBL" id="CP002305">
    <property type="protein sequence ID" value="ADQ18115.1"/>
    <property type="molecule type" value="Genomic_DNA"/>
</dbReference>
<evidence type="ECO:0000259" key="6">
    <source>
        <dbReference type="Pfam" id="PF08281"/>
    </source>
</evidence>
<feature type="domain" description="RNA polymerase sigma-70 region 2" evidence="5">
    <location>
        <begin position="26"/>
        <end position="94"/>
    </location>
</feature>
<dbReference type="NCBIfam" id="TIGR02937">
    <property type="entry name" value="sigma70-ECF"/>
    <property type="match status" value="1"/>
</dbReference>
<dbReference type="SUPFAM" id="SSF88946">
    <property type="entry name" value="Sigma2 domain of RNA polymerase sigma factors"/>
    <property type="match status" value="1"/>
</dbReference>
<evidence type="ECO:0000256" key="2">
    <source>
        <dbReference type="ARBA" id="ARBA00023015"/>
    </source>
</evidence>
<dbReference type="eggNOG" id="COG1595">
    <property type="taxonomic scope" value="Bacteria"/>
</dbReference>
<dbReference type="KEGG" id="lby:Lbys_2450"/>
<dbReference type="RefSeq" id="WP_013409155.1">
    <property type="nucleotide sequence ID" value="NC_014655.1"/>
</dbReference>
<dbReference type="InterPro" id="IPR013249">
    <property type="entry name" value="RNA_pol_sigma70_r4_t2"/>
</dbReference>
<dbReference type="InterPro" id="IPR039425">
    <property type="entry name" value="RNA_pol_sigma-70-like"/>
</dbReference>
<dbReference type="GO" id="GO:0016987">
    <property type="term" value="F:sigma factor activity"/>
    <property type="evidence" value="ECO:0007669"/>
    <property type="project" value="UniProtKB-KW"/>
</dbReference>
<protein>
    <submittedName>
        <fullName evidence="7">RNA polymerase, sigma-24 subunit, ECF subfamily</fullName>
    </submittedName>
</protein>